<dbReference type="PANTHER" id="PTHR14659">
    <property type="entry name" value="ALPHA- AND GAMMA-ADAPTIN-BINDING PROTEIN P34"/>
    <property type="match status" value="1"/>
</dbReference>
<accession>A0ABP1D9H9</accession>
<feature type="compositionally biased region" description="Polar residues" evidence="1">
    <location>
        <begin position="348"/>
        <end position="366"/>
    </location>
</feature>
<organism evidence="2 3">
    <name type="scientific">Somion occarium</name>
    <dbReference type="NCBI Taxonomy" id="3059160"/>
    <lineage>
        <taxon>Eukaryota</taxon>
        <taxon>Fungi</taxon>
        <taxon>Dikarya</taxon>
        <taxon>Basidiomycota</taxon>
        <taxon>Agaricomycotina</taxon>
        <taxon>Agaricomycetes</taxon>
        <taxon>Polyporales</taxon>
        <taxon>Cerrenaceae</taxon>
        <taxon>Somion</taxon>
    </lineage>
</organism>
<feature type="compositionally biased region" description="Polar residues" evidence="1">
    <location>
        <begin position="409"/>
        <end position="433"/>
    </location>
</feature>
<name>A0ABP1D9H9_9APHY</name>
<feature type="compositionally biased region" description="Basic and acidic residues" evidence="1">
    <location>
        <begin position="327"/>
        <end position="347"/>
    </location>
</feature>
<proteinExistence type="predicted"/>
<evidence type="ECO:0000313" key="2">
    <source>
        <dbReference type="EMBL" id="CAL1703708.1"/>
    </source>
</evidence>
<gene>
    <name evidence="2" type="ORF">GFSPODELE1_LOCUS4688</name>
</gene>
<feature type="region of interest" description="Disordered" evidence="1">
    <location>
        <begin position="39"/>
        <end position="59"/>
    </location>
</feature>
<feature type="region of interest" description="Disordered" evidence="1">
    <location>
        <begin position="327"/>
        <end position="433"/>
    </location>
</feature>
<sequence>MMDMMPITASTSRIIVLSSTSTEAREFVERIKALSGRYSHSLSKPEQGTSLLSSSDSGSDSIPWTIVNRYYTADVHIETRTLQDFSAHHATSVPAVIYVWNNGEKYQEHIPSITSKLQSHNPEVLLAVRFGGDHAVHSDEEDGLDELSSSHGFEYIDGDLGCRRPNGDSTGLSDERSSGVPGLPRVIDALSTIMWPSLVLSDATRTGKSRARNLAGWARADEEEDRLHALVAQSYPEAGVTHNANPKRSRMQREMETLECWLEQEEHDASGLRKGDDRKAWMSAEEANAWQDTRNPTIVTPHGGELGFNDDFDDFVAAPIGVSYGHERHTMRERRDHLVPIHSDASERSVTSTEGLSETGDSTVVQGHNPLDEIDDRDPDLPSQQEIEETTRSIFGPQIDVLPRPVHLSSGQPPDHQSSTIPESDSSLTFSTSDGNEDFDFSSFDLSRVLSALQGMKEEISGITDVSERRKAAARVVLGLIYGLEKEDARIGENG</sequence>
<dbReference type="Proteomes" id="UP001497453">
    <property type="component" value="Chromosome 3"/>
</dbReference>
<dbReference type="PANTHER" id="PTHR14659:SF1">
    <property type="entry name" value="ALPHA- AND GAMMA-ADAPTIN-BINDING PROTEIN P34"/>
    <property type="match status" value="1"/>
</dbReference>
<reference evidence="3" key="1">
    <citation type="submission" date="2024-04" db="EMBL/GenBank/DDBJ databases">
        <authorList>
            <person name="Shaw F."/>
            <person name="Minotto A."/>
        </authorList>
    </citation>
    <scope>NUCLEOTIDE SEQUENCE [LARGE SCALE GENOMIC DNA]</scope>
</reference>
<feature type="region of interest" description="Disordered" evidence="1">
    <location>
        <begin position="158"/>
        <end position="179"/>
    </location>
</feature>
<evidence type="ECO:0000256" key="1">
    <source>
        <dbReference type="SAM" id="MobiDB-lite"/>
    </source>
</evidence>
<dbReference type="Gene3D" id="3.40.50.11960">
    <property type="match status" value="1"/>
</dbReference>
<dbReference type="InterPro" id="IPR019341">
    <property type="entry name" value="Alpha/Gamma-adaptin-bd_p34"/>
</dbReference>
<protein>
    <submittedName>
        <fullName evidence="2">Uncharacterized protein</fullName>
    </submittedName>
</protein>
<feature type="compositionally biased region" description="Polar residues" evidence="1">
    <location>
        <begin position="39"/>
        <end position="49"/>
    </location>
</feature>
<dbReference type="EMBL" id="OZ037946">
    <property type="protein sequence ID" value="CAL1703708.1"/>
    <property type="molecule type" value="Genomic_DNA"/>
</dbReference>
<keyword evidence="3" id="KW-1185">Reference proteome</keyword>
<feature type="compositionally biased region" description="Low complexity" evidence="1">
    <location>
        <begin position="50"/>
        <end position="59"/>
    </location>
</feature>
<evidence type="ECO:0000313" key="3">
    <source>
        <dbReference type="Proteomes" id="UP001497453"/>
    </source>
</evidence>